<dbReference type="Proteomes" id="UP000013137">
    <property type="component" value="Unassembled WGS sequence"/>
</dbReference>
<dbReference type="Gene3D" id="3.40.580.10">
    <property type="entry name" value="Eco RI Endonuclease, subunit A"/>
    <property type="match status" value="1"/>
</dbReference>
<reference evidence="1 2" key="1">
    <citation type="journal article" date="2013" name="Genome Announc.">
        <title>Draft Genome Sequences of Mycoplasma alkalescens, Mycoplasma arginini, and Mycoplasma bovigenitalium, Three Species with Equivocal Pathogenic Status for Cattle.</title>
        <authorList>
            <person name="Manso-Silvan L."/>
            <person name="Tardy F."/>
            <person name="Baranowski E."/>
            <person name="Barre A."/>
            <person name="Blanchard A."/>
            <person name="Breton M."/>
            <person name="Couture C."/>
            <person name="Citti C."/>
            <person name="Dordet-Frisoni E."/>
            <person name="Dupuy V."/>
            <person name="Gaurivaud P."/>
            <person name="Jacob D."/>
            <person name="Lemaitre C."/>
            <person name="Nikolski M."/>
            <person name="Nouvel L.X."/>
            <person name="Poumarat F."/>
            <person name="Thebault P."/>
            <person name="Theil S."/>
            <person name="Thiaucourt F."/>
            <person name="Sirand-Pugnet P."/>
        </authorList>
    </citation>
    <scope>NUCLEOTIDE SEQUENCE [LARGE SCALE GENOMIC DNA]</scope>
    <source>
        <strain evidence="1 2">14918</strain>
    </source>
</reference>
<name>N9U9L2_9BACT</name>
<dbReference type="Pfam" id="PF02963">
    <property type="entry name" value="EcoRI"/>
    <property type="match status" value="1"/>
</dbReference>
<evidence type="ECO:0000313" key="2">
    <source>
        <dbReference type="Proteomes" id="UP000013137"/>
    </source>
</evidence>
<proteinExistence type="predicted"/>
<dbReference type="InterPro" id="IPR011335">
    <property type="entry name" value="Restrct_endonuc-II-like"/>
</dbReference>
<keyword evidence="1" id="KW-0378">Hydrolase</keyword>
<comment type="caution">
    <text evidence="1">The sequence shown here is derived from an EMBL/GenBank/DDBJ whole genome shotgun (WGS) entry which is preliminary data.</text>
</comment>
<dbReference type="OrthoDB" id="407944at2"/>
<dbReference type="AlphaFoldDB" id="N9U9L2"/>
<dbReference type="EMBL" id="AMWK01000016">
    <property type="protein sequence ID" value="ENY53618.1"/>
    <property type="molecule type" value="Genomic_DNA"/>
</dbReference>
<dbReference type="RefSeq" id="WP_002882099.1">
    <property type="nucleotide sequence ID" value="NZ_AMWK01000016.1"/>
</dbReference>
<dbReference type="REBASE" id="66273">
    <property type="entry name" value="Mal14918ORF6460P"/>
</dbReference>
<dbReference type="GO" id="GO:0003677">
    <property type="term" value="F:DNA binding"/>
    <property type="evidence" value="ECO:0007669"/>
    <property type="project" value="InterPro"/>
</dbReference>
<protein>
    <submittedName>
        <fullName evidence="1">Type II restriction modification system endonuclease</fullName>
    </submittedName>
</protein>
<dbReference type="InterPro" id="IPR011336">
    <property type="entry name" value="Restrct_endonuc_II_EcoRI/MunI"/>
</dbReference>
<keyword evidence="1" id="KW-0255">Endonuclease</keyword>
<dbReference type="GO" id="GO:0009036">
    <property type="term" value="F:type II site-specific deoxyribonuclease activity"/>
    <property type="evidence" value="ECO:0007669"/>
    <property type="project" value="InterPro"/>
</dbReference>
<keyword evidence="2" id="KW-1185">Reference proteome</keyword>
<sequence>MSNSKLLSFQQIFNYTKTGSDYLNKNSSKQEKILKTVVNSLILNLKQKYPSLEFELKNKIYLSEIASELNDFEQQKIFSPFFQTTFISPDGGCLFLIDKPTNKQYPILISEMKHQGSNSAIKGNAIERLGKNVIALRSYYIKHEILPFVAFCSGSDFNTKESKIIDRLSTIAQFSPLNKINLFKFNSVNPGSYFCKESEWNFDEMYQICEEIATRSILYFASKYAIKI</sequence>
<gene>
    <name evidence="1" type="ORF">MALK_6460</name>
</gene>
<evidence type="ECO:0000313" key="1">
    <source>
        <dbReference type="EMBL" id="ENY53618.1"/>
    </source>
</evidence>
<dbReference type="SUPFAM" id="SSF52980">
    <property type="entry name" value="Restriction endonuclease-like"/>
    <property type="match status" value="1"/>
</dbReference>
<organism evidence="1 2">
    <name type="scientific">Metamycoplasma alkalescens 14918</name>
    <dbReference type="NCBI Taxonomy" id="1188234"/>
    <lineage>
        <taxon>Bacteria</taxon>
        <taxon>Bacillati</taxon>
        <taxon>Mycoplasmatota</taxon>
        <taxon>Mycoplasmoidales</taxon>
        <taxon>Metamycoplasmataceae</taxon>
        <taxon>Metamycoplasma</taxon>
    </lineage>
</organism>
<dbReference type="GO" id="GO:0009307">
    <property type="term" value="P:DNA restriction-modification system"/>
    <property type="evidence" value="ECO:0007669"/>
    <property type="project" value="InterPro"/>
</dbReference>
<dbReference type="eggNOG" id="ENOG502Z7QY">
    <property type="taxonomic scope" value="Bacteria"/>
</dbReference>
<dbReference type="PATRIC" id="fig|1188234.3.peg.620"/>
<keyword evidence="1" id="KW-0540">Nuclease</keyword>
<dbReference type="GO" id="GO:0000287">
    <property type="term" value="F:magnesium ion binding"/>
    <property type="evidence" value="ECO:0007669"/>
    <property type="project" value="InterPro"/>
</dbReference>
<accession>N9U9L2</accession>
<dbReference type="InterPro" id="IPR004221">
    <property type="entry name" value="Restrct_endonuc_II_EcoRI"/>
</dbReference>